<proteinExistence type="predicted"/>
<dbReference type="EMBL" id="CP066075">
    <property type="protein sequence ID" value="QQC64683.1"/>
    <property type="molecule type" value="Genomic_DNA"/>
</dbReference>
<dbReference type="RefSeq" id="WP_157004127.1">
    <property type="nucleotide sequence ID" value="NZ_CP066075.1"/>
</dbReference>
<accession>A0A7T4T9N1</accession>
<name>A0A7T4T9N1_9BURK</name>
<organism evidence="1 2">
    <name type="scientific">Paraburkholderia ginsengisoli</name>
    <dbReference type="NCBI Taxonomy" id="311231"/>
    <lineage>
        <taxon>Bacteria</taxon>
        <taxon>Pseudomonadati</taxon>
        <taxon>Pseudomonadota</taxon>
        <taxon>Betaproteobacteria</taxon>
        <taxon>Burkholderiales</taxon>
        <taxon>Burkholderiaceae</taxon>
        <taxon>Paraburkholderia</taxon>
    </lineage>
</organism>
<dbReference type="AlphaFoldDB" id="A0A7T4T9N1"/>
<reference evidence="1 2" key="1">
    <citation type="submission" date="2020-12" db="EMBL/GenBank/DDBJ databases">
        <title>FDA dAtabase for Regulatory Grade micrObial Sequences (FDA-ARGOS): Supporting development and validation of Infectious Disease Dx tests.</title>
        <authorList>
            <person name="Nelson B."/>
            <person name="Plummer A."/>
            <person name="Tallon L."/>
            <person name="Sadzewicz L."/>
            <person name="Zhao X."/>
            <person name="Boylan J."/>
            <person name="Ott S."/>
            <person name="Bowen H."/>
            <person name="Vavikolanu K."/>
            <person name="Mehta A."/>
            <person name="Aluvathingal J."/>
            <person name="Nadendla S."/>
            <person name="Myers T."/>
            <person name="Yan Y."/>
            <person name="Sichtig H."/>
        </authorList>
    </citation>
    <scope>NUCLEOTIDE SEQUENCE [LARGE SCALE GENOMIC DNA]</scope>
    <source>
        <strain evidence="1 2">FDAARGOS_1049</strain>
    </source>
</reference>
<evidence type="ECO:0000313" key="1">
    <source>
        <dbReference type="EMBL" id="QQC64683.1"/>
    </source>
</evidence>
<protein>
    <submittedName>
        <fullName evidence="1">Uncharacterized protein</fullName>
    </submittedName>
</protein>
<evidence type="ECO:0000313" key="2">
    <source>
        <dbReference type="Proteomes" id="UP000595610"/>
    </source>
</evidence>
<dbReference type="KEGG" id="pgis:I6I06_04165"/>
<gene>
    <name evidence="1" type="ORF">I6I06_04165</name>
</gene>
<sequence length="66" mass="6766">MAGAAAIATGRAPRGKGESARLTVPATALVAALATLRGKNTATKIENNSKIFFALSIAKEINLKID</sequence>
<dbReference type="Proteomes" id="UP000595610">
    <property type="component" value="Chromosome 1"/>
</dbReference>
<keyword evidence="2" id="KW-1185">Reference proteome</keyword>